<dbReference type="GO" id="GO:0016042">
    <property type="term" value="P:lipid catabolic process"/>
    <property type="evidence" value="ECO:0007669"/>
    <property type="project" value="UniProtKB-KW"/>
</dbReference>
<gene>
    <name evidence="41" type="ORF">ACEWY4_014630</name>
</gene>
<evidence type="ECO:0000256" key="8">
    <source>
        <dbReference type="ARBA" id="ARBA00047450"/>
    </source>
</evidence>
<dbReference type="PIRSF" id="PIRSF001221">
    <property type="entry name" value="Amidase_fungi"/>
    <property type="match status" value="1"/>
</dbReference>
<dbReference type="InterPro" id="IPR052096">
    <property type="entry name" value="Endocannabinoid_amidase"/>
</dbReference>
<dbReference type="AlphaFoldDB" id="A0ABD1JSX6"/>
<dbReference type="PANTHER" id="PTHR45847">
    <property type="entry name" value="FATTY ACID AMIDE HYDROLASE"/>
    <property type="match status" value="1"/>
</dbReference>
<dbReference type="FunFam" id="3.90.1300.10:FF:000001">
    <property type="entry name" value="Fatty-acid amide hydrolase 1"/>
    <property type="match status" value="1"/>
</dbReference>
<feature type="binding site" evidence="39">
    <location>
        <position position="208"/>
    </location>
    <ligand>
        <name>substrate</name>
    </ligand>
</feature>
<comment type="catalytic activity">
    <reaction evidence="13">
        <text>(11Z,14Z)-eicosadienamide + H2O = (11Z,14Z)-eicosadienoate + NH4(+)</text>
        <dbReference type="Rhea" id="RHEA:63004"/>
        <dbReference type="ChEBI" id="CHEBI:15377"/>
        <dbReference type="ChEBI" id="CHEBI:28938"/>
        <dbReference type="ChEBI" id="CHEBI:77220"/>
        <dbReference type="ChEBI" id="CHEBI:146165"/>
    </reaction>
    <physiologicalReaction direction="left-to-right" evidence="13">
        <dbReference type="Rhea" id="RHEA:63005"/>
    </physiologicalReaction>
</comment>
<comment type="catalytic activity">
    <reaction evidence="18">
        <text>(11Z)-eicosenamide + H2O = (11Z)-eicosenoate + NH4(+)</text>
        <dbReference type="Rhea" id="RHEA:63120"/>
        <dbReference type="ChEBI" id="CHEBI:15377"/>
        <dbReference type="ChEBI" id="CHEBI:28938"/>
        <dbReference type="ChEBI" id="CHEBI:32426"/>
        <dbReference type="ChEBI" id="CHEBI:146167"/>
    </reaction>
    <physiologicalReaction direction="left-to-right" evidence="18">
        <dbReference type="Rhea" id="RHEA:63121"/>
    </physiologicalReaction>
</comment>
<evidence type="ECO:0000256" key="33">
    <source>
        <dbReference type="ARBA" id="ARBA00052906"/>
    </source>
</evidence>
<evidence type="ECO:0000256" key="23">
    <source>
        <dbReference type="ARBA" id="ARBA00052289"/>
    </source>
</evidence>
<dbReference type="PROSITE" id="PS00571">
    <property type="entry name" value="AMIDASES"/>
    <property type="match status" value="1"/>
</dbReference>
<evidence type="ECO:0000256" key="36">
    <source>
        <dbReference type="ARBA" id="ARBA00077157"/>
    </source>
</evidence>
<dbReference type="GO" id="GO:0017064">
    <property type="term" value="F:fatty acid amide hydrolase activity"/>
    <property type="evidence" value="ECO:0007669"/>
    <property type="project" value="UniProtKB-EC"/>
</dbReference>
<evidence type="ECO:0000256" key="25">
    <source>
        <dbReference type="ARBA" id="ARBA00052426"/>
    </source>
</evidence>
<dbReference type="PANTHER" id="PTHR45847:SF6">
    <property type="entry name" value="FATTY ACID AMIDE HYDROLASE"/>
    <property type="match status" value="1"/>
</dbReference>
<evidence type="ECO:0000256" key="30">
    <source>
        <dbReference type="ARBA" id="ARBA00052709"/>
    </source>
</evidence>
<dbReference type="Pfam" id="PF01425">
    <property type="entry name" value="Amidase"/>
    <property type="match status" value="1"/>
</dbReference>
<evidence type="ECO:0000256" key="4">
    <source>
        <dbReference type="ARBA" id="ARBA00022553"/>
    </source>
</evidence>
<comment type="catalytic activity">
    <reaction evidence="29">
        <text>N-tricosanoyl-taurine + H2O = tricosanoate + taurine</text>
        <dbReference type="Rhea" id="RHEA:63164"/>
        <dbReference type="ChEBI" id="CHEBI:15377"/>
        <dbReference type="ChEBI" id="CHEBI:79007"/>
        <dbReference type="ChEBI" id="CHEBI:146197"/>
        <dbReference type="ChEBI" id="CHEBI:507393"/>
    </reaction>
    <physiologicalReaction direction="left-to-right" evidence="29">
        <dbReference type="Rhea" id="RHEA:63165"/>
    </physiologicalReaction>
</comment>
<evidence type="ECO:0000259" key="40">
    <source>
        <dbReference type="Pfam" id="PF01425"/>
    </source>
</evidence>
<comment type="catalytic activity">
    <reaction evidence="11">
        <text>N-(5Z,8Z,11Z,14Z-eicosatetraenoyl)-ethanolamine + H2O = ethanolamine + (5Z,8Z,11Z,14Z)-eicosatetraenoate</text>
        <dbReference type="Rhea" id="RHEA:26136"/>
        <dbReference type="ChEBI" id="CHEBI:2700"/>
        <dbReference type="ChEBI" id="CHEBI:15377"/>
        <dbReference type="ChEBI" id="CHEBI:32395"/>
        <dbReference type="ChEBI" id="CHEBI:57603"/>
        <dbReference type="EC" id="3.5.1.99"/>
    </reaction>
    <physiologicalReaction direction="left-to-right" evidence="11">
        <dbReference type="Rhea" id="RHEA:26137"/>
    </physiologicalReaction>
</comment>
<feature type="domain" description="Amidase" evidence="40">
    <location>
        <begin position="110"/>
        <end position="580"/>
    </location>
</feature>
<dbReference type="EC" id="3.5.1.99" evidence="3"/>
<evidence type="ECO:0000256" key="13">
    <source>
        <dbReference type="ARBA" id="ARBA00050403"/>
    </source>
</evidence>
<comment type="catalytic activity">
    <reaction evidence="32">
        <text>(8Z,11Z,14Z)-eicosatrienamide + H2O = (8Z,11Z,14Z)-eicosatrienoate + NH4(+)</text>
        <dbReference type="Rhea" id="RHEA:62996"/>
        <dbReference type="ChEBI" id="CHEBI:15377"/>
        <dbReference type="ChEBI" id="CHEBI:28938"/>
        <dbReference type="ChEBI" id="CHEBI:71589"/>
        <dbReference type="ChEBI" id="CHEBI:146163"/>
    </reaction>
    <physiologicalReaction direction="left-to-right" evidence="32">
        <dbReference type="Rhea" id="RHEA:62997"/>
    </physiologicalReaction>
</comment>
<evidence type="ECO:0000256" key="12">
    <source>
        <dbReference type="ARBA" id="ARBA00050294"/>
    </source>
</evidence>
<evidence type="ECO:0000256" key="31">
    <source>
        <dbReference type="ARBA" id="ARBA00052818"/>
    </source>
</evidence>
<evidence type="ECO:0000256" key="11">
    <source>
        <dbReference type="ARBA" id="ARBA00048606"/>
    </source>
</evidence>
<organism evidence="41 42">
    <name type="scientific">Coilia grayii</name>
    <name type="common">Gray's grenadier anchovy</name>
    <dbReference type="NCBI Taxonomy" id="363190"/>
    <lineage>
        <taxon>Eukaryota</taxon>
        <taxon>Metazoa</taxon>
        <taxon>Chordata</taxon>
        <taxon>Craniata</taxon>
        <taxon>Vertebrata</taxon>
        <taxon>Euteleostomi</taxon>
        <taxon>Actinopterygii</taxon>
        <taxon>Neopterygii</taxon>
        <taxon>Teleostei</taxon>
        <taxon>Clupei</taxon>
        <taxon>Clupeiformes</taxon>
        <taxon>Clupeoidei</taxon>
        <taxon>Engraulidae</taxon>
        <taxon>Coilinae</taxon>
        <taxon>Coilia</taxon>
    </lineage>
</organism>
<keyword evidence="5" id="KW-0378">Hydrolase</keyword>
<feature type="binding site" evidence="39">
    <location>
        <begin position="255"/>
        <end position="258"/>
    </location>
    <ligand>
        <name>substrate</name>
    </ligand>
</feature>
<comment type="catalytic activity">
    <reaction evidence="1">
        <text>(9Z)-octadecenamide + H2O = (9Z)-octadecenoate + NH4(+)</text>
        <dbReference type="Rhea" id="RHEA:26506"/>
        <dbReference type="ChEBI" id="CHEBI:15377"/>
        <dbReference type="ChEBI" id="CHEBI:28938"/>
        <dbReference type="ChEBI" id="CHEBI:30823"/>
        <dbReference type="ChEBI" id="CHEBI:116314"/>
        <dbReference type="EC" id="3.5.1.99"/>
    </reaction>
    <physiologicalReaction direction="left-to-right" evidence="1">
        <dbReference type="Rhea" id="RHEA:26507"/>
    </physiologicalReaction>
</comment>
<evidence type="ECO:0000256" key="32">
    <source>
        <dbReference type="ARBA" id="ARBA00052857"/>
    </source>
</evidence>
<comment type="catalytic activity">
    <reaction evidence="16">
        <text>N-(15Z-tetracosenoyl)-ethanolamine + H2O = (15Z)-tetracosenoate + ethanolamine</text>
        <dbReference type="Rhea" id="RHEA:63144"/>
        <dbReference type="ChEBI" id="CHEBI:15377"/>
        <dbReference type="ChEBI" id="CHEBI:32392"/>
        <dbReference type="ChEBI" id="CHEBI:57603"/>
        <dbReference type="ChEBI" id="CHEBI:146187"/>
    </reaction>
    <physiologicalReaction direction="left-to-right" evidence="16">
        <dbReference type="Rhea" id="RHEA:63145"/>
    </physiologicalReaction>
</comment>
<comment type="catalytic activity">
    <reaction evidence="17">
        <text>(5Z,8Z,11Z,14Z)-eicosatetraenamide + H2O = (5Z,8Z,11Z,14Z)-eicosatetraenoate + NH4(+)</text>
        <dbReference type="Rhea" id="RHEA:63016"/>
        <dbReference type="ChEBI" id="CHEBI:15377"/>
        <dbReference type="ChEBI" id="CHEBI:28938"/>
        <dbReference type="ChEBI" id="CHEBI:32395"/>
        <dbReference type="ChEBI" id="CHEBI:137830"/>
    </reaction>
    <physiologicalReaction direction="left-to-right" evidence="17">
        <dbReference type="Rhea" id="RHEA:63017"/>
    </physiologicalReaction>
</comment>
<keyword evidence="7" id="KW-0443">Lipid metabolism</keyword>
<comment type="catalytic activity">
    <reaction evidence="23">
        <text>N-(9Z-octadecenoyl)-taurine + H2O = taurine + (9Z)-octadecenoate</text>
        <dbReference type="Rhea" id="RHEA:63148"/>
        <dbReference type="ChEBI" id="CHEBI:15377"/>
        <dbReference type="ChEBI" id="CHEBI:30823"/>
        <dbReference type="ChEBI" id="CHEBI:146191"/>
        <dbReference type="ChEBI" id="CHEBI:507393"/>
    </reaction>
    <physiologicalReaction direction="left-to-right" evidence="23">
        <dbReference type="Rhea" id="RHEA:63149"/>
    </physiologicalReaction>
</comment>
<evidence type="ECO:0000256" key="10">
    <source>
        <dbReference type="ARBA" id="ARBA00048052"/>
    </source>
</evidence>
<comment type="catalytic activity">
    <reaction evidence="19">
        <text>N-(9Z-hexadecenoyl) ethanolamine + H2O = (9Z)-hexadecenoate + ethanolamine</text>
        <dbReference type="Rhea" id="RHEA:35563"/>
        <dbReference type="ChEBI" id="CHEBI:15377"/>
        <dbReference type="ChEBI" id="CHEBI:32372"/>
        <dbReference type="ChEBI" id="CHEBI:57603"/>
        <dbReference type="ChEBI" id="CHEBI:71465"/>
    </reaction>
    <physiologicalReaction direction="left-to-right" evidence="19">
        <dbReference type="Rhea" id="RHEA:35564"/>
    </physiologicalReaction>
</comment>
<evidence type="ECO:0000256" key="18">
    <source>
        <dbReference type="ARBA" id="ARBA00051311"/>
    </source>
</evidence>
<evidence type="ECO:0000256" key="9">
    <source>
        <dbReference type="ARBA" id="ARBA00047476"/>
    </source>
</evidence>
<evidence type="ECO:0000256" key="5">
    <source>
        <dbReference type="ARBA" id="ARBA00022801"/>
    </source>
</evidence>
<comment type="catalytic activity">
    <reaction evidence="8">
        <text>(9Z)-octadecenoate + glycine = N-(9Z-octadecenoyl)glycine + H2O</text>
        <dbReference type="Rhea" id="RHEA:51316"/>
        <dbReference type="ChEBI" id="CHEBI:15377"/>
        <dbReference type="ChEBI" id="CHEBI:30823"/>
        <dbReference type="ChEBI" id="CHEBI:57305"/>
        <dbReference type="ChEBI" id="CHEBI:133992"/>
    </reaction>
    <physiologicalReaction direction="right-to-left" evidence="8">
        <dbReference type="Rhea" id="RHEA:51318"/>
    </physiologicalReaction>
</comment>
<dbReference type="PROSITE" id="PS51257">
    <property type="entry name" value="PROKAR_LIPOPROTEIN"/>
    <property type="match status" value="1"/>
</dbReference>
<keyword evidence="6" id="KW-0442">Lipid degradation</keyword>
<comment type="catalytic activity">
    <reaction evidence="14">
        <text>1-O-methyl-(5Z,8Z,11Z,14Z)-eicosatetraenoate + H2O = methanol + (5Z,8Z,11Z,14Z)-eicosatetraenoate + H(+)</text>
        <dbReference type="Rhea" id="RHEA:63052"/>
        <dbReference type="ChEBI" id="CHEBI:15377"/>
        <dbReference type="ChEBI" id="CHEBI:15378"/>
        <dbReference type="ChEBI" id="CHEBI:17790"/>
        <dbReference type="ChEBI" id="CHEBI:32395"/>
        <dbReference type="ChEBI" id="CHEBI:78033"/>
    </reaction>
    <physiologicalReaction direction="left-to-right" evidence="14">
        <dbReference type="Rhea" id="RHEA:63053"/>
    </physiologicalReaction>
</comment>
<sequence>MKTNFLELSIVLCFTFLRWKTMEKMNPTVLTAIACGGVGLVLFIKYCNRQRVKVKIRNARSRRDASFQQAEEAIQQFSTNKPDAEHNGISSLSLAELTERLQKDCLSPEEVLHAYMKKALEVNKRLNCATEILLESCQQLSNIENYRHGLLYGVPVSIKDNVGYKGHDATCGLLCKVDNPDEDDCVVVKVLKRQGAIPFIKTNVPQGLLNYDCANPLFGQCCNPHNLQKTSGGSSGGEGALIGGGGSILGIGTDIGGSIRIPSSFCGICGLKPTANRLSLRGLSSGVRGQKSVLSSVGPMARDVDSLALCMRALLSEDMFTLDPTVPPMPFNDEVYLSTKPLRIGYYENDGYLMPSPSMSRALRETKELLERAGHTLVPFTPPRIFHAMHELIVRGLLADGTETLLNNLKGGPVDPCLAPQIIPYRLPSWLKKTLSAILRPIFPRISASFNAICGVSSIPDLWRQHVSVEEYTHEFIAEWQKIKLDVLLCPMLGPAYNFNYCGKLTSAISYTVLYNMLNFPAGVVPVSTVTPDDEAELDKYKGNFGDPWDKLFVKAVRGAIGLPVAVECVALPWQEELCLRFMKEVEQLVKDNRK</sequence>
<evidence type="ECO:0000256" key="6">
    <source>
        <dbReference type="ARBA" id="ARBA00022963"/>
    </source>
</evidence>
<feature type="active site" description="Charge relay system" evidence="38">
    <location>
        <position position="159"/>
    </location>
</feature>
<keyword evidence="42" id="KW-1185">Reference proteome</keyword>
<evidence type="ECO:0000256" key="38">
    <source>
        <dbReference type="PIRSR" id="PIRSR001221-1"/>
    </source>
</evidence>
<dbReference type="InterPro" id="IPR036928">
    <property type="entry name" value="AS_sf"/>
</dbReference>
<evidence type="ECO:0000256" key="1">
    <source>
        <dbReference type="ARBA" id="ARBA00000208"/>
    </source>
</evidence>
<evidence type="ECO:0000256" key="19">
    <source>
        <dbReference type="ARBA" id="ARBA00051346"/>
    </source>
</evidence>
<comment type="catalytic activity">
    <reaction evidence="20">
        <text>N-octadecanoyl ethanolamine + H2O = octadecanoate + ethanolamine</text>
        <dbReference type="Rhea" id="RHEA:63124"/>
        <dbReference type="ChEBI" id="CHEBI:15377"/>
        <dbReference type="ChEBI" id="CHEBI:25629"/>
        <dbReference type="ChEBI" id="CHEBI:57603"/>
        <dbReference type="ChEBI" id="CHEBI:85299"/>
    </reaction>
    <physiologicalReaction direction="left-to-right" evidence="20">
        <dbReference type="Rhea" id="RHEA:63125"/>
    </physiologicalReaction>
</comment>
<dbReference type="InterPro" id="IPR020556">
    <property type="entry name" value="Amidase_CS"/>
</dbReference>
<comment type="similarity">
    <text evidence="2">Belongs to the amidase family.</text>
</comment>
<evidence type="ECO:0000256" key="17">
    <source>
        <dbReference type="ARBA" id="ARBA00051200"/>
    </source>
</evidence>
<evidence type="ECO:0000256" key="7">
    <source>
        <dbReference type="ARBA" id="ARBA00023098"/>
    </source>
</evidence>
<comment type="catalytic activity">
    <reaction evidence="15">
        <text>tetradecamide + H2O = tetradecanoate + NH4(+)</text>
        <dbReference type="Rhea" id="RHEA:62992"/>
        <dbReference type="ChEBI" id="CHEBI:15377"/>
        <dbReference type="ChEBI" id="CHEBI:28938"/>
        <dbReference type="ChEBI" id="CHEBI:30807"/>
        <dbReference type="ChEBI" id="CHEBI:137125"/>
    </reaction>
    <physiologicalReaction direction="left-to-right" evidence="15">
        <dbReference type="Rhea" id="RHEA:62993"/>
    </physiologicalReaction>
</comment>
<comment type="catalytic activity">
    <reaction evidence="26">
        <text>N-docosanoyl-ethanolamine + H2O = docosanoate + ethanolamine</text>
        <dbReference type="Rhea" id="RHEA:63128"/>
        <dbReference type="ChEBI" id="CHEBI:15377"/>
        <dbReference type="ChEBI" id="CHEBI:23858"/>
        <dbReference type="ChEBI" id="CHEBI:57603"/>
        <dbReference type="ChEBI" id="CHEBI:146186"/>
    </reaction>
    <physiologicalReaction direction="left-to-right" evidence="26">
        <dbReference type="Rhea" id="RHEA:63129"/>
    </physiologicalReaction>
</comment>
<feature type="binding site" evidence="39">
    <location>
        <position position="234"/>
    </location>
    <ligand>
        <name>substrate</name>
    </ligand>
</feature>
<comment type="catalytic activity">
    <reaction evidence="12">
        <text>N-(5Z,8Z,11Z,14Z-eicosatetraenoyl)-L-serine + H2O = (5Z,8Z,11Z,14Z)-eicosatetraenoate + L-serine</text>
        <dbReference type="Rhea" id="RHEA:64116"/>
        <dbReference type="ChEBI" id="CHEBI:15377"/>
        <dbReference type="ChEBI" id="CHEBI:32395"/>
        <dbReference type="ChEBI" id="CHEBI:33384"/>
        <dbReference type="ChEBI" id="CHEBI:149697"/>
    </reaction>
    <physiologicalReaction direction="left-to-right" evidence="12">
        <dbReference type="Rhea" id="RHEA:64117"/>
    </physiologicalReaction>
</comment>
<evidence type="ECO:0000256" key="27">
    <source>
        <dbReference type="ARBA" id="ARBA00052512"/>
    </source>
</evidence>
<evidence type="ECO:0000256" key="34">
    <source>
        <dbReference type="ARBA" id="ARBA00073178"/>
    </source>
</evidence>
<comment type="catalytic activity">
    <reaction evidence="25">
        <text>(9Z,12Z)-octadecadienamide + H2O = (9Z,12Z)-octadecadienoate + NH4(+)</text>
        <dbReference type="Rhea" id="RHEA:63020"/>
        <dbReference type="ChEBI" id="CHEBI:15377"/>
        <dbReference type="ChEBI" id="CHEBI:28938"/>
        <dbReference type="ChEBI" id="CHEBI:30245"/>
        <dbReference type="ChEBI" id="CHEBI:82984"/>
    </reaction>
    <physiologicalReaction direction="left-to-right" evidence="25">
        <dbReference type="Rhea" id="RHEA:63021"/>
    </physiologicalReaction>
</comment>
<comment type="catalytic activity">
    <reaction evidence="21">
        <text>N-tetracosanoyl-taurine + H2O = tetracosanoate + taurine</text>
        <dbReference type="Rhea" id="RHEA:63140"/>
        <dbReference type="ChEBI" id="CHEBI:15377"/>
        <dbReference type="ChEBI" id="CHEBI:31014"/>
        <dbReference type="ChEBI" id="CHEBI:132049"/>
        <dbReference type="ChEBI" id="CHEBI:507393"/>
    </reaction>
    <physiologicalReaction direction="left-to-right" evidence="21">
        <dbReference type="Rhea" id="RHEA:63141"/>
    </physiologicalReaction>
</comment>
<comment type="catalytic activity">
    <reaction evidence="22">
        <text>N-docosanoyl-taurine + H2O = docosanoate + taurine</text>
        <dbReference type="Rhea" id="RHEA:63156"/>
        <dbReference type="ChEBI" id="CHEBI:15377"/>
        <dbReference type="ChEBI" id="CHEBI:23858"/>
        <dbReference type="ChEBI" id="CHEBI:146196"/>
        <dbReference type="ChEBI" id="CHEBI:507393"/>
    </reaction>
    <physiologicalReaction direction="left-to-right" evidence="22">
        <dbReference type="Rhea" id="RHEA:63157"/>
    </physiologicalReaction>
</comment>
<protein>
    <recommendedName>
        <fullName evidence="34">Fatty-acid amide hydrolase 1</fullName>
        <ecNumber evidence="3">3.5.1.99</ecNumber>
    </recommendedName>
    <alternativeName>
        <fullName evidence="37">Anandamide amidohydrolase 1</fullName>
    </alternativeName>
    <alternativeName>
        <fullName evidence="35">Fatty acid ester hydrolase</fullName>
    </alternativeName>
    <alternativeName>
        <fullName evidence="36">Oleamide hydrolase 1</fullName>
    </alternativeName>
</protein>
<comment type="catalytic activity">
    <reaction evidence="10">
        <text>N-(9Z-octadecenoyl) ethanolamine + H2O = ethanolamine + (9Z)-octadecenoate</text>
        <dbReference type="Rhea" id="RHEA:45060"/>
        <dbReference type="ChEBI" id="CHEBI:15377"/>
        <dbReference type="ChEBI" id="CHEBI:30823"/>
        <dbReference type="ChEBI" id="CHEBI:57603"/>
        <dbReference type="ChEBI" id="CHEBI:71466"/>
    </reaction>
    <physiologicalReaction direction="left-to-right" evidence="10">
        <dbReference type="Rhea" id="RHEA:45061"/>
    </physiologicalReaction>
</comment>
<evidence type="ECO:0000256" key="26">
    <source>
        <dbReference type="ARBA" id="ARBA00052458"/>
    </source>
</evidence>
<evidence type="ECO:0000256" key="21">
    <source>
        <dbReference type="ARBA" id="ARBA00051492"/>
    </source>
</evidence>
<feature type="active site" description="Charge relay system" evidence="38">
    <location>
        <position position="234"/>
    </location>
</feature>
<dbReference type="InterPro" id="IPR023631">
    <property type="entry name" value="Amidase_dom"/>
</dbReference>
<name>A0ABD1JSX6_9TELE</name>
<comment type="catalytic activity">
    <reaction evidence="9">
        <text>2-(5Z,8Z,11Z,14Z-eicosatetraenoyl)-glycerol + H2O = glycerol + (5Z,8Z,11Z,14Z)-eicosatetraenoate + H(+)</text>
        <dbReference type="Rhea" id="RHEA:26132"/>
        <dbReference type="ChEBI" id="CHEBI:15377"/>
        <dbReference type="ChEBI" id="CHEBI:15378"/>
        <dbReference type="ChEBI" id="CHEBI:17754"/>
        <dbReference type="ChEBI" id="CHEBI:32395"/>
        <dbReference type="ChEBI" id="CHEBI:52392"/>
    </reaction>
    <physiologicalReaction direction="left-to-right" evidence="9">
        <dbReference type="Rhea" id="RHEA:26133"/>
    </physiologicalReaction>
</comment>
<evidence type="ECO:0000256" key="14">
    <source>
        <dbReference type="ARBA" id="ARBA00050481"/>
    </source>
</evidence>
<evidence type="ECO:0000256" key="2">
    <source>
        <dbReference type="ARBA" id="ARBA00009199"/>
    </source>
</evidence>
<dbReference type="Gene3D" id="3.90.1300.10">
    <property type="entry name" value="Amidase signature (AS) domain"/>
    <property type="match status" value="1"/>
</dbReference>
<comment type="catalytic activity">
    <reaction evidence="30">
        <text>N-(5Z,8Z,11Z,14Z)-eicosatetraenoyl-glycine + H2O = (5Z,8Z,11Z,14Z)-eicosatetraenoate + glycine</text>
        <dbReference type="Rhea" id="RHEA:64108"/>
        <dbReference type="ChEBI" id="CHEBI:15377"/>
        <dbReference type="ChEBI" id="CHEBI:32395"/>
        <dbReference type="ChEBI" id="CHEBI:57305"/>
        <dbReference type="ChEBI" id="CHEBI:59002"/>
    </reaction>
    <physiologicalReaction direction="left-to-right" evidence="30">
        <dbReference type="Rhea" id="RHEA:64109"/>
    </physiologicalReaction>
</comment>
<evidence type="ECO:0000256" key="16">
    <source>
        <dbReference type="ARBA" id="ARBA00050992"/>
    </source>
</evidence>
<comment type="catalytic activity">
    <reaction evidence="33">
        <text>(15Z)-tetracosenamide + H2O = (15Z)-tetracosenoate + NH4(+)</text>
        <dbReference type="Rhea" id="RHEA:63028"/>
        <dbReference type="ChEBI" id="CHEBI:15377"/>
        <dbReference type="ChEBI" id="CHEBI:28938"/>
        <dbReference type="ChEBI" id="CHEBI:32392"/>
        <dbReference type="ChEBI" id="CHEBI:146166"/>
    </reaction>
    <physiologicalReaction direction="left-to-right" evidence="33">
        <dbReference type="Rhea" id="RHEA:63029"/>
    </physiologicalReaction>
</comment>
<evidence type="ECO:0000256" key="29">
    <source>
        <dbReference type="ARBA" id="ARBA00052634"/>
    </source>
</evidence>
<evidence type="ECO:0000256" key="35">
    <source>
        <dbReference type="ARBA" id="ARBA00077111"/>
    </source>
</evidence>
<evidence type="ECO:0000256" key="39">
    <source>
        <dbReference type="PIRSR" id="PIRSR001221-2"/>
    </source>
</evidence>
<comment type="catalytic activity">
    <reaction evidence="24">
        <text>(9Z,12Z,15Z)-octadecatrienamide + H2O = (9Z,12Z,15Z)-octadecatrienoate + NH4(+)</text>
        <dbReference type="Rhea" id="RHEA:62976"/>
        <dbReference type="ChEBI" id="CHEBI:15377"/>
        <dbReference type="ChEBI" id="CHEBI:28938"/>
        <dbReference type="ChEBI" id="CHEBI:32387"/>
        <dbReference type="ChEBI" id="CHEBI:142684"/>
    </reaction>
    <physiologicalReaction direction="left-to-right" evidence="24">
        <dbReference type="Rhea" id="RHEA:62977"/>
    </physiologicalReaction>
</comment>
<dbReference type="EMBL" id="JBHFQA010000012">
    <property type="protein sequence ID" value="KAL2089942.1"/>
    <property type="molecule type" value="Genomic_DNA"/>
</dbReference>
<comment type="catalytic activity">
    <reaction evidence="31">
        <text>(11Z,14Z,17Z)-eicosatrienamide + H2O = (11Z,14Z,17Z)-eicosatrienoate + NH4(+)</text>
        <dbReference type="Rhea" id="RHEA:63000"/>
        <dbReference type="ChEBI" id="CHEBI:15377"/>
        <dbReference type="ChEBI" id="CHEBI:28938"/>
        <dbReference type="ChEBI" id="CHEBI:77223"/>
        <dbReference type="ChEBI" id="CHEBI:146164"/>
    </reaction>
    <physiologicalReaction direction="left-to-right" evidence="31">
        <dbReference type="Rhea" id="RHEA:63001"/>
    </physiologicalReaction>
</comment>
<evidence type="ECO:0000256" key="3">
    <source>
        <dbReference type="ARBA" id="ARBA00012112"/>
    </source>
</evidence>
<comment type="catalytic activity">
    <reaction evidence="27">
        <text>(6Z)-octadecenamide + H2O = (6Z)-octadecenoate + NH4(+)</text>
        <dbReference type="Rhea" id="RHEA:63008"/>
        <dbReference type="ChEBI" id="CHEBI:15377"/>
        <dbReference type="ChEBI" id="CHEBI:28938"/>
        <dbReference type="ChEBI" id="CHEBI:32375"/>
        <dbReference type="ChEBI" id="CHEBI:146168"/>
    </reaction>
    <physiologicalReaction direction="left-to-right" evidence="27">
        <dbReference type="Rhea" id="RHEA:63009"/>
    </physiologicalReaction>
</comment>
<evidence type="ECO:0000256" key="28">
    <source>
        <dbReference type="ARBA" id="ARBA00052514"/>
    </source>
</evidence>
<evidence type="ECO:0000256" key="24">
    <source>
        <dbReference type="ARBA" id="ARBA00052337"/>
    </source>
</evidence>
<accession>A0ABD1JSX6</accession>
<evidence type="ECO:0000256" key="20">
    <source>
        <dbReference type="ARBA" id="ARBA00051454"/>
    </source>
</evidence>
<comment type="catalytic activity">
    <reaction evidence="28">
        <text>N-(15Z-tetracosenoyl)-taurine + H2O = (15Z)-tetracosenoate + taurine</text>
        <dbReference type="Rhea" id="RHEA:63160"/>
        <dbReference type="ChEBI" id="CHEBI:15377"/>
        <dbReference type="ChEBI" id="CHEBI:32392"/>
        <dbReference type="ChEBI" id="CHEBI:146198"/>
        <dbReference type="ChEBI" id="CHEBI:507393"/>
    </reaction>
    <physiologicalReaction direction="left-to-right" evidence="28">
        <dbReference type="Rhea" id="RHEA:63161"/>
    </physiologicalReaction>
</comment>
<dbReference type="SUPFAM" id="SSF75304">
    <property type="entry name" value="Amidase signature (AS) enzymes"/>
    <property type="match status" value="1"/>
</dbReference>
<feature type="active site" description="Acyl-ester intermediate" evidence="38">
    <location>
        <position position="258"/>
    </location>
</feature>
<evidence type="ECO:0000256" key="22">
    <source>
        <dbReference type="ARBA" id="ARBA00051914"/>
    </source>
</evidence>
<evidence type="ECO:0000313" key="41">
    <source>
        <dbReference type="EMBL" id="KAL2089942.1"/>
    </source>
</evidence>
<evidence type="ECO:0000256" key="15">
    <source>
        <dbReference type="ARBA" id="ARBA00050766"/>
    </source>
</evidence>
<keyword evidence="4" id="KW-0597">Phosphoprotein</keyword>
<proteinExistence type="inferred from homology"/>
<evidence type="ECO:0000313" key="42">
    <source>
        <dbReference type="Proteomes" id="UP001591681"/>
    </source>
</evidence>
<reference evidence="41 42" key="1">
    <citation type="submission" date="2024-09" db="EMBL/GenBank/DDBJ databases">
        <title>A chromosome-level genome assembly of Gray's grenadier anchovy, Coilia grayii.</title>
        <authorList>
            <person name="Fu Z."/>
        </authorList>
    </citation>
    <scope>NUCLEOTIDE SEQUENCE [LARGE SCALE GENOMIC DNA]</scope>
    <source>
        <strain evidence="41">G4</strain>
        <tissue evidence="41">Muscle</tissue>
    </source>
</reference>
<comment type="caution">
    <text evidence="41">The sequence shown here is derived from an EMBL/GenBank/DDBJ whole genome shotgun (WGS) entry which is preliminary data.</text>
</comment>
<dbReference type="Proteomes" id="UP001591681">
    <property type="component" value="Unassembled WGS sequence"/>
</dbReference>
<evidence type="ECO:0000256" key="37">
    <source>
        <dbReference type="ARBA" id="ARBA00077216"/>
    </source>
</evidence>